<proteinExistence type="predicted"/>
<accession>A0A370DNX1</accession>
<reference evidence="1 2" key="1">
    <citation type="journal article" date="2018" name="ISME J.">
        <title>Endosymbiont genomes yield clues of tubeworm success.</title>
        <authorList>
            <person name="Li Y."/>
            <person name="Liles M.R."/>
            <person name="Halanych K.M."/>
        </authorList>
    </citation>
    <scope>NUCLEOTIDE SEQUENCE [LARGE SCALE GENOMIC DNA]</scope>
    <source>
        <strain evidence="1">A1464</strain>
    </source>
</reference>
<sequence length="61" mass="7071">MFSEADFVTNCNKWCQSTILSNIRNNYALAPVFVTPEKHEEKYACIKSSFLLREVQTIINN</sequence>
<dbReference type="EMBL" id="QFXC01000002">
    <property type="protein sequence ID" value="RDH85997.1"/>
    <property type="molecule type" value="Genomic_DNA"/>
</dbReference>
<protein>
    <submittedName>
        <fullName evidence="1">Uncharacterized protein</fullName>
    </submittedName>
</protein>
<evidence type="ECO:0000313" key="1">
    <source>
        <dbReference type="EMBL" id="RDH85997.1"/>
    </source>
</evidence>
<dbReference type="AlphaFoldDB" id="A0A370DNX1"/>
<gene>
    <name evidence="1" type="ORF">DIZ80_00555</name>
</gene>
<comment type="caution">
    <text evidence="1">The sequence shown here is derived from an EMBL/GenBank/DDBJ whole genome shotgun (WGS) entry which is preliminary data.</text>
</comment>
<keyword evidence="2" id="KW-1185">Reference proteome</keyword>
<dbReference type="Proteomes" id="UP000254266">
    <property type="component" value="Unassembled WGS sequence"/>
</dbReference>
<organism evidence="1 2">
    <name type="scientific">endosymbiont of Galathealinum brachiosum</name>
    <dbReference type="NCBI Taxonomy" id="2200906"/>
    <lineage>
        <taxon>Bacteria</taxon>
        <taxon>Pseudomonadati</taxon>
        <taxon>Pseudomonadota</taxon>
        <taxon>Gammaproteobacteria</taxon>
        <taxon>sulfur-oxidizing symbionts</taxon>
    </lineage>
</organism>
<name>A0A370DNX1_9GAMM</name>
<evidence type="ECO:0000313" key="2">
    <source>
        <dbReference type="Proteomes" id="UP000254266"/>
    </source>
</evidence>